<evidence type="ECO:0000313" key="7">
    <source>
        <dbReference type="EMBL" id="QPS09876.1"/>
    </source>
</evidence>
<dbReference type="GO" id="GO:0022857">
    <property type="term" value="F:transmembrane transporter activity"/>
    <property type="evidence" value="ECO:0007669"/>
    <property type="project" value="InterPro"/>
</dbReference>
<feature type="transmembrane region" description="Helical" evidence="5">
    <location>
        <begin position="364"/>
        <end position="386"/>
    </location>
</feature>
<evidence type="ECO:0000313" key="8">
    <source>
        <dbReference type="Proteomes" id="UP000594778"/>
    </source>
</evidence>
<dbReference type="Gene3D" id="1.20.1250.20">
    <property type="entry name" value="MFS general substrate transporter like domains"/>
    <property type="match status" value="1"/>
</dbReference>
<dbReference type="PROSITE" id="PS50850">
    <property type="entry name" value="MFS"/>
    <property type="match status" value="1"/>
</dbReference>
<evidence type="ECO:0000256" key="2">
    <source>
        <dbReference type="ARBA" id="ARBA00022692"/>
    </source>
</evidence>
<evidence type="ECO:0000256" key="3">
    <source>
        <dbReference type="ARBA" id="ARBA00022989"/>
    </source>
</evidence>
<evidence type="ECO:0000259" key="6">
    <source>
        <dbReference type="PROSITE" id="PS50850"/>
    </source>
</evidence>
<feature type="transmembrane region" description="Helical" evidence="5">
    <location>
        <begin position="476"/>
        <end position="495"/>
    </location>
</feature>
<protein>
    <submittedName>
        <fullName evidence="7">MFS transporter</fullName>
    </submittedName>
</protein>
<feature type="transmembrane region" description="Helical" evidence="5">
    <location>
        <begin position="110"/>
        <end position="130"/>
    </location>
</feature>
<feature type="transmembrane region" description="Helical" evidence="5">
    <location>
        <begin position="231"/>
        <end position="248"/>
    </location>
</feature>
<proteinExistence type="predicted"/>
<dbReference type="PANTHER" id="PTHR42718:SF49">
    <property type="entry name" value="EXPORT PROTEIN"/>
    <property type="match status" value="1"/>
</dbReference>
<name>A0A7T2S6L8_DELAC</name>
<comment type="subcellular location">
    <subcellularLocation>
        <location evidence="1">Membrane</location>
        <topology evidence="1">Multi-pass membrane protein</topology>
    </subcellularLocation>
</comment>
<feature type="transmembrane region" description="Helical" evidence="5">
    <location>
        <begin position="308"/>
        <end position="328"/>
    </location>
</feature>
<feature type="transmembrane region" description="Helical" evidence="5">
    <location>
        <begin position="200"/>
        <end position="219"/>
    </location>
</feature>
<dbReference type="InterPro" id="IPR036259">
    <property type="entry name" value="MFS_trans_sf"/>
</dbReference>
<evidence type="ECO:0000256" key="4">
    <source>
        <dbReference type="ARBA" id="ARBA00023136"/>
    </source>
</evidence>
<evidence type="ECO:0000256" key="5">
    <source>
        <dbReference type="SAM" id="Phobius"/>
    </source>
</evidence>
<evidence type="ECO:0000256" key="1">
    <source>
        <dbReference type="ARBA" id="ARBA00004141"/>
    </source>
</evidence>
<dbReference type="Gene3D" id="1.20.1720.10">
    <property type="entry name" value="Multidrug resistance protein D"/>
    <property type="match status" value="1"/>
</dbReference>
<feature type="transmembrane region" description="Helical" evidence="5">
    <location>
        <begin position="168"/>
        <end position="188"/>
    </location>
</feature>
<feature type="transmembrane region" description="Helical" evidence="5">
    <location>
        <begin position="340"/>
        <end position="358"/>
    </location>
</feature>
<dbReference type="Pfam" id="PF07690">
    <property type="entry name" value="MFS_1"/>
    <property type="match status" value="1"/>
</dbReference>
<feature type="transmembrane region" description="Helical" evidence="5">
    <location>
        <begin position="268"/>
        <end position="288"/>
    </location>
</feature>
<feature type="transmembrane region" description="Helical" evidence="5">
    <location>
        <begin position="407"/>
        <end position="425"/>
    </location>
</feature>
<feature type="transmembrane region" description="Helical" evidence="5">
    <location>
        <begin position="137"/>
        <end position="156"/>
    </location>
</feature>
<dbReference type="RefSeq" id="WP_197956629.1">
    <property type="nucleotide sequence ID" value="NZ_CP065668.1"/>
</dbReference>
<reference evidence="7 8" key="1">
    <citation type="submission" date="2020-12" db="EMBL/GenBank/DDBJ databases">
        <title>FDA dAtabase for Regulatory Grade micrObial Sequences (FDA-ARGOS): Supporting development and validation of Infectious Disease Dx tests.</title>
        <authorList>
            <person name="Sproer C."/>
            <person name="Gronow S."/>
            <person name="Severitt S."/>
            <person name="Schroder I."/>
            <person name="Tallon L."/>
            <person name="Sadzewicz L."/>
            <person name="Zhao X."/>
            <person name="Boylan J."/>
            <person name="Ott S."/>
            <person name="Bowen H."/>
            <person name="Vavikolanu K."/>
            <person name="Mehta A."/>
            <person name="Aluvathingal J."/>
            <person name="Nadendla S."/>
            <person name="Lowell S."/>
            <person name="Myers T."/>
            <person name="Yan Y."/>
            <person name="Sichtig H."/>
        </authorList>
    </citation>
    <scope>NUCLEOTIDE SEQUENCE [LARGE SCALE GENOMIC DNA]</scope>
    <source>
        <strain evidence="7 8">FDAARGOS_909</strain>
    </source>
</reference>
<feature type="transmembrane region" description="Helical" evidence="5">
    <location>
        <begin position="80"/>
        <end position="98"/>
    </location>
</feature>
<feature type="domain" description="Major facilitator superfamily (MFS) profile" evidence="6">
    <location>
        <begin position="14"/>
        <end position="499"/>
    </location>
</feature>
<dbReference type="GO" id="GO:0016020">
    <property type="term" value="C:membrane"/>
    <property type="evidence" value="ECO:0007669"/>
    <property type="project" value="UniProtKB-SubCell"/>
</dbReference>
<accession>A0A7T2S6L8</accession>
<keyword evidence="2 5" id="KW-0812">Transmembrane</keyword>
<keyword evidence="3 5" id="KW-1133">Transmembrane helix</keyword>
<dbReference type="Proteomes" id="UP000594778">
    <property type="component" value="Chromosome"/>
</dbReference>
<sequence>MSSLSRGNPLKWLQLLAVCLTGLLIPLSFTGPAVALPSIHAELGGTPSQLGWIMNAYILSYGSAMMVAGSLTDIHGRRRLWLLGLAWFGLLSFGVGLATDLRWADGLRLLQGLGGAVAFAAAMSSLAPLFEGAARMRAFSLLGTTFGLGLAFGPWVSGLMVDSLGWRWVFHGTGLVALLGLPMVMASARRDEAVSADRPDWLGAALFTLALGGFTYGVLMVTERGWLHAEVLGPLALSAVLFVVFVAVQRRVARPLLDLSLFSQPRFLGVQLLAASPAFLFISLVVMLPGRFIGVEGLSPLAAGRMMGWLAAPLLVVPLLAGLLVGLLSRWISPGRLSAAGLLLAAAGLWWLAAAFGQGAGPALALPLLLIGTGIGLPWGLMDGLAVSTVAADRVGMATGIFNTVRISADGVALAVAGAVLAVLVEGQLGGLSPDAGLRREMAGQLAQADLARAAQALPGQDGLLAQVYGAAFHDLLLLLAGLAVVTALAVLWLLEHKGRAVSSPEQLAPQAGRRLS</sequence>
<organism evidence="7 8">
    <name type="scientific">Delftia acidovorans</name>
    <name type="common">Pseudomonas acidovorans</name>
    <name type="synonym">Comamonas acidovorans</name>
    <dbReference type="NCBI Taxonomy" id="80866"/>
    <lineage>
        <taxon>Bacteria</taxon>
        <taxon>Pseudomonadati</taxon>
        <taxon>Pseudomonadota</taxon>
        <taxon>Betaproteobacteria</taxon>
        <taxon>Burkholderiales</taxon>
        <taxon>Comamonadaceae</taxon>
        <taxon>Delftia</taxon>
    </lineage>
</organism>
<keyword evidence="4 5" id="KW-0472">Membrane</keyword>
<dbReference type="EMBL" id="CP065668">
    <property type="protein sequence ID" value="QPS09876.1"/>
    <property type="molecule type" value="Genomic_DNA"/>
</dbReference>
<dbReference type="InterPro" id="IPR011701">
    <property type="entry name" value="MFS"/>
</dbReference>
<feature type="transmembrane region" description="Helical" evidence="5">
    <location>
        <begin position="51"/>
        <end position="68"/>
    </location>
</feature>
<dbReference type="PANTHER" id="PTHR42718">
    <property type="entry name" value="MAJOR FACILITATOR SUPERFAMILY MULTIDRUG TRANSPORTER MFSC"/>
    <property type="match status" value="1"/>
</dbReference>
<dbReference type="AlphaFoldDB" id="A0A7T2S6L8"/>
<gene>
    <name evidence="7" type="ORF">I6G66_07665</name>
</gene>
<dbReference type="SUPFAM" id="SSF103473">
    <property type="entry name" value="MFS general substrate transporter"/>
    <property type="match status" value="1"/>
</dbReference>
<dbReference type="InterPro" id="IPR020846">
    <property type="entry name" value="MFS_dom"/>
</dbReference>